<dbReference type="RefSeq" id="WP_123613697.1">
    <property type="nucleotide sequence ID" value="NZ_CAXHQF010000010.1"/>
</dbReference>
<feature type="binding site" evidence="5">
    <location>
        <position position="146"/>
    </location>
    <ligand>
        <name>AMP</name>
        <dbReference type="ChEBI" id="CHEBI:456215"/>
    </ligand>
</feature>
<comment type="subunit">
    <text evidence="5 7">Monomer.</text>
</comment>
<comment type="similarity">
    <text evidence="5 6">Belongs to the adenylate kinase family.</text>
</comment>
<organism evidence="8 9">
    <name type="scientific">Duncaniella dubosii</name>
    <dbReference type="NCBI Taxonomy" id="2518971"/>
    <lineage>
        <taxon>Bacteria</taxon>
        <taxon>Pseudomonadati</taxon>
        <taxon>Bacteroidota</taxon>
        <taxon>Bacteroidia</taxon>
        <taxon>Bacteroidales</taxon>
        <taxon>Muribaculaceae</taxon>
        <taxon>Duncaniella</taxon>
    </lineage>
</organism>
<dbReference type="PANTHER" id="PTHR23359">
    <property type="entry name" value="NUCLEOTIDE KINASE"/>
    <property type="match status" value="1"/>
</dbReference>
<gene>
    <name evidence="5" type="primary">adk</name>
    <name evidence="8" type="ORF">E7747_05985</name>
</gene>
<feature type="binding site" evidence="5">
    <location>
        <position position="94"/>
    </location>
    <ligand>
        <name>AMP</name>
        <dbReference type="ChEBI" id="CHEBI:456215"/>
    </ligand>
</feature>
<comment type="subcellular location">
    <subcellularLocation>
        <location evidence="5 7">Cytoplasm</location>
    </subcellularLocation>
</comment>
<feature type="binding site" evidence="5">
    <location>
        <position position="135"/>
    </location>
    <ligand>
        <name>AMP</name>
        <dbReference type="ChEBI" id="CHEBI:456215"/>
    </ligand>
</feature>
<dbReference type="Pfam" id="PF00406">
    <property type="entry name" value="ADK"/>
    <property type="match status" value="1"/>
</dbReference>
<reference evidence="9" key="1">
    <citation type="submission" date="2019-02" db="EMBL/GenBank/DDBJ databases">
        <title>Isolation and identification of novel species under the genus Muribaculum.</title>
        <authorList>
            <person name="Miyake S."/>
            <person name="Ding Y."/>
            <person name="Low A."/>
            <person name="Soh M."/>
            <person name="Seedorf H."/>
        </authorList>
    </citation>
    <scope>NUCLEOTIDE SEQUENCE [LARGE SCALE GENOMIC DNA]</scope>
    <source>
        <strain evidence="9">H5</strain>
    </source>
</reference>
<comment type="pathway">
    <text evidence="5">Purine metabolism; AMP biosynthesis via salvage pathway; AMP from ADP: step 1/1.</text>
</comment>
<dbReference type="GO" id="GO:0005737">
    <property type="term" value="C:cytoplasm"/>
    <property type="evidence" value="ECO:0007669"/>
    <property type="project" value="UniProtKB-SubCell"/>
</dbReference>
<keyword evidence="5" id="KW-0963">Cytoplasm</keyword>
<protein>
    <recommendedName>
        <fullName evidence="5 7">Adenylate kinase</fullName>
        <shortName evidence="5">AK</shortName>
        <ecNumber evidence="5 7">2.7.4.3</ecNumber>
    </recommendedName>
    <alternativeName>
        <fullName evidence="5">ATP-AMP transphosphorylase</fullName>
    </alternativeName>
    <alternativeName>
        <fullName evidence="5">ATP:AMP phosphotransferase</fullName>
    </alternativeName>
    <alternativeName>
        <fullName evidence="5">Adenylate monophosphate kinase</fullName>
    </alternativeName>
</protein>
<dbReference type="PROSITE" id="PS00113">
    <property type="entry name" value="ADENYLATE_KINASE"/>
    <property type="match status" value="1"/>
</dbReference>
<evidence type="ECO:0000256" key="1">
    <source>
        <dbReference type="ARBA" id="ARBA00022679"/>
    </source>
</evidence>
<comment type="function">
    <text evidence="5">Catalyzes the reversible transfer of the terminal phosphate group between ATP and AMP. Plays an important role in cellular energy homeostasis and in adenine nucleotide metabolism.</text>
</comment>
<comment type="catalytic activity">
    <reaction evidence="5 7">
        <text>AMP + ATP = 2 ADP</text>
        <dbReference type="Rhea" id="RHEA:12973"/>
        <dbReference type="ChEBI" id="CHEBI:30616"/>
        <dbReference type="ChEBI" id="CHEBI:456215"/>
        <dbReference type="ChEBI" id="CHEBI:456216"/>
        <dbReference type="EC" id="2.7.4.3"/>
    </reaction>
</comment>
<dbReference type="NCBIfam" id="NF011100">
    <property type="entry name" value="PRK14527.1"/>
    <property type="match status" value="1"/>
</dbReference>
<feature type="binding site" evidence="5">
    <location>
        <begin position="11"/>
        <end position="16"/>
    </location>
    <ligand>
        <name>ATP</name>
        <dbReference type="ChEBI" id="CHEBI:30616"/>
    </ligand>
</feature>
<feature type="binding site" evidence="5">
    <location>
        <begin position="87"/>
        <end position="90"/>
    </location>
    <ligand>
        <name>AMP</name>
        <dbReference type="ChEBI" id="CHEBI:456215"/>
    </ligand>
</feature>
<feature type="binding site" evidence="5">
    <location>
        <position position="32"/>
    </location>
    <ligand>
        <name>AMP</name>
        <dbReference type="ChEBI" id="CHEBI:456215"/>
    </ligand>
</feature>
<dbReference type="GO" id="GO:0005524">
    <property type="term" value="F:ATP binding"/>
    <property type="evidence" value="ECO:0007669"/>
    <property type="project" value="UniProtKB-UniRule"/>
</dbReference>
<dbReference type="EMBL" id="CP039396">
    <property type="protein sequence ID" value="QCD41875.1"/>
    <property type="molecule type" value="Genomic_DNA"/>
</dbReference>
<evidence type="ECO:0000256" key="2">
    <source>
        <dbReference type="ARBA" id="ARBA00022727"/>
    </source>
</evidence>
<dbReference type="AlphaFoldDB" id="A0A4P7W396"/>
<dbReference type="Gene3D" id="3.40.50.300">
    <property type="entry name" value="P-loop containing nucleotide triphosphate hydrolases"/>
    <property type="match status" value="1"/>
</dbReference>
<evidence type="ECO:0000256" key="3">
    <source>
        <dbReference type="ARBA" id="ARBA00022741"/>
    </source>
</evidence>
<dbReference type="InterPro" id="IPR027417">
    <property type="entry name" value="P-loop_NTPase"/>
</dbReference>
<dbReference type="NCBIfam" id="NF011105">
    <property type="entry name" value="PRK14532.1"/>
    <property type="match status" value="1"/>
</dbReference>
<dbReference type="SUPFAM" id="SSF52540">
    <property type="entry name" value="P-loop containing nucleoside triphosphate hydrolases"/>
    <property type="match status" value="1"/>
</dbReference>
<keyword evidence="5 7" id="KW-0067">ATP-binding</keyword>
<dbReference type="InterPro" id="IPR000850">
    <property type="entry name" value="Adenylat/UMP-CMP_kin"/>
</dbReference>
<feature type="binding site" evidence="5">
    <location>
        <position position="174"/>
    </location>
    <ligand>
        <name>ATP</name>
        <dbReference type="ChEBI" id="CHEBI:30616"/>
    </ligand>
</feature>
<comment type="domain">
    <text evidence="5">Consists of three domains, a large central CORE domain and two small peripheral domains, NMPbind and LID, which undergo movements during catalysis. The LID domain closes over the site of phosphoryl transfer upon ATP binding. Assembling and dissambling the active center during each catalytic cycle provides an effective means to prevent ATP hydrolysis.</text>
</comment>
<keyword evidence="1 5" id="KW-0808">Transferase</keyword>
<dbReference type="EC" id="2.7.4.3" evidence="5 7"/>
<dbReference type="InterPro" id="IPR033690">
    <property type="entry name" value="Adenylat_kinase_CS"/>
</dbReference>
<dbReference type="NCBIfam" id="NF001381">
    <property type="entry name" value="PRK00279.1-3"/>
    <property type="match status" value="1"/>
</dbReference>
<evidence type="ECO:0000256" key="5">
    <source>
        <dbReference type="HAMAP-Rule" id="MF_00235"/>
    </source>
</evidence>
<feature type="binding site" evidence="5">
    <location>
        <position position="129"/>
    </location>
    <ligand>
        <name>ATP</name>
        <dbReference type="ChEBI" id="CHEBI:30616"/>
    </ligand>
</feature>
<dbReference type="KEGG" id="ddb:E7747_05985"/>
<name>A0A4P7W396_9BACT</name>
<dbReference type="PRINTS" id="PR00094">
    <property type="entry name" value="ADENYLTKNASE"/>
</dbReference>
<dbReference type="UniPathway" id="UPA00588">
    <property type="reaction ID" value="UER00649"/>
</dbReference>
<feature type="binding site" evidence="5">
    <location>
        <begin position="58"/>
        <end position="60"/>
    </location>
    <ligand>
        <name>AMP</name>
        <dbReference type="ChEBI" id="CHEBI:456215"/>
    </ligand>
</feature>
<dbReference type="GO" id="GO:0044209">
    <property type="term" value="P:AMP salvage"/>
    <property type="evidence" value="ECO:0007669"/>
    <property type="project" value="UniProtKB-UniRule"/>
</dbReference>
<proteinExistence type="inferred from homology"/>
<feature type="binding site" evidence="5">
    <location>
        <position position="37"/>
    </location>
    <ligand>
        <name>AMP</name>
        <dbReference type="ChEBI" id="CHEBI:456215"/>
    </ligand>
</feature>
<keyword evidence="9" id="KW-1185">Reference proteome</keyword>
<evidence type="ECO:0000313" key="9">
    <source>
        <dbReference type="Proteomes" id="UP000297149"/>
    </source>
</evidence>
<dbReference type="Proteomes" id="UP000297149">
    <property type="component" value="Chromosome"/>
</dbReference>
<dbReference type="HAMAP" id="MF_00235">
    <property type="entry name" value="Adenylate_kinase_Adk"/>
    <property type="match status" value="1"/>
</dbReference>
<dbReference type="CDD" id="cd01428">
    <property type="entry name" value="ADK"/>
    <property type="match status" value="1"/>
</dbReference>
<keyword evidence="3 5" id="KW-0547">Nucleotide-binding</keyword>
<comment type="caution">
    <text evidence="5">Lacks conserved residue(s) required for the propagation of feature annotation.</text>
</comment>
<evidence type="ECO:0000256" key="7">
    <source>
        <dbReference type="RuleBase" id="RU003331"/>
    </source>
</evidence>
<evidence type="ECO:0000256" key="4">
    <source>
        <dbReference type="ARBA" id="ARBA00022777"/>
    </source>
</evidence>
<sequence>MFNLVIFGAPGSGKGTQSQKLIDRYGLTHISTGDVLRSQIAAGTELGKIADSYISKGCLIPDELMVDILAQEIDRLRPTSNGFIFDGFPRTIPQAEALKKMLEQRGEEVHSVIGLEVADEELMERLIKRGEQSGRSDDNPETIGNRLKVYHSTTSPLRDYYTKEGKYTPIHGEGHVDEIFNNIVNAIDGSPCVKAI</sequence>
<feature type="region of interest" description="NMP" evidence="5">
    <location>
        <begin position="31"/>
        <end position="60"/>
    </location>
</feature>
<dbReference type="GO" id="GO:0004017">
    <property type="term" value="F:AMP kinase activity"/>
    <property type="evidence" value="ECO:0007669"/>
    <property type="project" value="UniProtKB-UniRule"/>
</dbReference>
<keyword evidence="2 5" id="KW-0545">Nucleotide biosynthesis</keyword>
<dbReference type="NCBIfam" id="NF011104">
    <property type="entry name" value="PRK14531.1"/>
    <property type="match status" value="1"/>
</dbReference>
<keyword evidence="4 5" id="KW-0418">Kinase</keyword>
<evidence type="ECO:0000256" key="6">
    <source>
        <dbReference type="RuleBase" id="RU003330"/>
    </source>
</evidence>
<evidence type="ECO:0000313" key="8">
    <source>
        <dbReference type="EMBL" id="QCD41875.1"/>
    </source>
</evidence>
<accession>A0A4P7W396</accession>